<dbReference type="Pfam" id="PF04820">
    <property type="entry name" value="Trp_halogenase"/>
    <property type="match status" value="1"/>
</dbReference>
<dbReference type="PANTHER" id="PTHR43747:SF4">
    <property type="entry name" value="FLAVIN-DEPENDENT TRYPTOPHAN HALOGENASE"/>
    <property type="match status" value="1"/>
</dbReference>
<protein>
    <submittedName>
        <fullName evidence="1">Tryptophan halogenase family protein</fullName>
    </submittedName>
</protein>
<name>A0ABV7E946_9SPHN</name>
<dbReference type="InterPro" id="IPR006905">
    <property type="entry name" value="Flavin_halogenase"/>
</dbReference>
<dbReference type="Proteomes" id="UP001595456">
    <property type="component" value="Unassembled WGS sequence"/>
</dbReference>
<dbReference type="PIRSF" id="PIRSF011396">
    <property type="entry name" value="Trp_halogenase"/>
    <property type="match status" value="1"/>
</dbReference>
<organism evidence="1 2">
    <name type="scientific">Alteraurantiacibacter palmitatis</name>
    <dbReference type="NCBI Taxonomy" id="2054628"/>
    <lineage>
        <taxon>Bacteria</taxon>
        <taxon>Pseudomonadati</taxon>
        <taxon>Pseudomonadota</taxon>
        <taxon>Alphaproteobacteria</taxon>
        <taxon>Sphingomonadales</taxon>
        <taxon>Erythrobacteraceae</taxon>
        <taxon>Alteraurantiacibacter</taxon>
    </lineage>
</organism>
<dbReference type="RefSeq" id="WP_336924299.1">
    <property type="nucleotide sequence ID" value="NZ_JBANRO010000001.1"/>
</dbReference>
<proteinExistence type="predicted"/>
<evidence type="ECO:0000313" key="1">
    <source>
        <dbReference type="EMBL" id="MFC3099234.1"/>
    </source>
</evidence>
<accession>A0ABV7E946</accession>
<sequence>MTEQGSKVRVVVLGGGTAGWMTAASLIRLLPDTASVDLIESEDIGIVGVGEATLPHIRGFVEKLGIDEAAFMKATHATFKLGIDFRDFGRIGESYIHPFGSFGEEVAGIGFHHYWLELQRQGRAAPLGDYSLAVAAARANRFAPPAQDHTLASTYGYAYQFDATLFGPFMREFACRHGVTRHEGLVVDVERDGASGDVAALLLADGRRIEGDLFVDCSGFRSLLLGQALGEEWEDWTHWLPCDRAAAMPCTHETQDIRPFTIATAMPAGWRWQIPLQHRMGNGYVFSSAHISEDEACAAIKAAAEGEPLAEPRILKFRPGRRKHSWSHNVVAVGLASGFLEPLESTSIYLAQMAITYLIELFPDQGGIDPRDVAEFNRLVDVEYDRVRDFLILHYNATTRDDSEFWNHVRTMQVPDTLADKLELWRKAARIEKYADGLFFDASWIAVYVGQGLLPERHDARVALADPVRVAGALERLRGAIAAEVAAMPGHLEYLRGEAGRLAPEDALAA</sequence>
<dbReference type="InterPro" id="IPR036188">
    <property type="entry name" value="FAD/NAD-bd_sf"/>
</dbReference>
<dbReference type="PANTHER" id="PTHR43747">
    <property type="entry name" value="FAD-BINDING PROTEIN"/>
    <property type="match status" value="1"/>
</dbReference>
<dbReference type="InterPro" id="IPR050816">
    <property type="entry name" value="Flavin-dep_Halogenase_NPB"/>
</dbReference>
<dbReference type="SUPFAM" id="SSF51905">
    <property type="entry name" value="FAD/NAD(P)-binding domain"/>
    <property type="match status" value="1"/>
</dbReference>
<gene>
    <name evidence="1" type="ORF">ACFODU_15660</name>
</gene>
<dbReference type="EMBL" id="JBHRST010000022">
    <property type="protein sequence ID" value="MFC3099234.1"/>
    <property type="molecule type" value="Genomic_DNA"/>
</dbReference>
<comment type="caution">
    <text evidence="1">The sequence shown here is derived from an EMBL/GenBank/DDBJ whole genome shotgun (WGS) entry which is preliminary data.</text>
</comment>
<keyword evidence="2" id="KW-1185">Reference proteome</keyword>
<dbReference type="InterPro" id="IPR033856">
    <property type="entry name" value="Trp_halogen"/>
</dbReference>
<reference evidence="2" key="1">
    <citation type="journal article" date="2019" name="Int. J. Syst. Evol. Microbiol.">
        <title>The Global Catalogue of Microorganisms (GCM) 10K type strain sequencing project: providing services to taxonomists for standard genome sequencing and annotation.</title>
        <authorList>
            <consortium name="The Broad Institute Genomics Platform"/>
            <consortium name="The Broad Institute Genome Sequencing Center for Infectious Disease"/>
            <person name="Wu L."/>
            <person name="Ma J."/>
        </authorList>
    </citation>
    <scope>NUCLEOTIDE SEQUENCE [LARGE SCALE GENOMIC DNA]</scope>
    <source>
        <strain evidence="2">KCTC 52607</strain>
    </source>
</reference>
<dbReference type="Gene3D" id="3.50.50.60">
    <property type="entry name" value="FAD/NAD(P)-binding domain"/>
    <property type="match status" value="1"/>
</dbReference>
<evidence type="ECO:0000313" key="2">
    <source>
        <dbReference type="Proteomes" id="UP001595456"/>
    </source>
</evidence>